<dbReference type="EMBL" id="JBHFFA010000008">
    <property type="protein sequence ID" value="KAL2610570.1"/>
    <property type="molecule type" value="Genomic_DNA"/>
</dbReference>
<dbReference type="AlphaFoldDB" id="A0ABD1XP96"/>
<sequence>MNAFIQYSIVSSFCSILFPPVPASFFSPFSWAKGVVEQTSRLRDFERGNLRGNEGTIYRGREYHSLHQNGAGVFPQRLTWRHFTDGLNNPSFDLFSVLEHPSRKRRVIRAIPTTTTSGNVCLIRGGYRSPVAWEGVNVMEEVPVHNQVPEESSHRRRRSFSPLGHSSFSAGHPAIRDDSNDVNGRTRQVAEDERFARELQARYASEVAEGVPRLRFSAVLERVGRQLEQVERNFNDRDSEIRLALSSTPDRNRGILLRKIRLLPVTRLQPSDVREDTCSICLEKEVAGEVVRRLPCIHVFHRQCIDKWLLQKPVCPTCKVHI</sequence>
<dbReference type="InterPro" id="IPR013083">
    <property type="entry name" value="Znf_RING/FYVE/PHD"/>
</dbReference>
<dbReference type="Pfam" id="PF13639">
    <property type="entry name" value="zf-RING_2"/>
    <property type="match status" value="1"/>
</dbReference>
<dbReference type="SUPFAM" id="SSF57850">
    <property type="entry name" value="RING/U-box"/>
    <property type="match status" value="1"/>
</dbReference>
<dbReference type="Proteomes" id="UP001605036">
    <property type="component" value="Unassembled WGS sequence"/>
</dbReference>
<dbReference type="InterPro" id="IPR051834">
    <property type="entry name" value="RING_finger_E3_ligase"/>
</dbReference>
<evidence type="ECO:0000256" key="5">
    <source>
        <dbReference type="SAM" id="MobiDB-lite"/>
    </source>
</evidence>
<feature type="region of interest" description="Disordered" evidence="5">
    <location>
        <begin position="147"/>
        <end position="182"/>
    </location>
</feature>
<keyword evidence="3" id="KW-0862">Zinc</keyword>
<evidence type="ECO:0000256" key="2">
    <source>
        <dbReference type="ARBA" id="ARBA00022771"/>
    </source>
</evidence>
<keyword evidence="1" id="KW-0479">Metal-binding</keyword>
<evidence type="ECO:0000259" key="6">
    <source>
        <dbReference type="PROSITE" id="PS50089"/>
    </source>
</evidence>
<dbReference type="Gene3D" id="3.30.40.10">
    <property type="entry name" value="Zinc/RING finger domain, C3HC4 (zinc finger)"/>
    <property type="match status" value="1"/>
</dbReference>
<reference evidence="7 8" key="1">
    <citation type="submission" date="2024-09" db="EMBL/GenBank/DDBJ databases">
        <title>Chromosome-scale assembly of Riccia fluitans.</title>
        <authorList>
            <person name="Paukszto L."/>
            <person name="Sawicki J."/>
            <person name="Karawczyk K."/>
            <person name="Piernik-Szablinska J."/>
            <person name="Szczecinska M."/>
            <person name="Mazdziarz M."/>
        </authorList>
    </citation>
    <scope>NUCLEOTIDE SEQUENCE [LARGE SCALE GENOMIC DNA]</scope>
    <source>
        <strain evidence="7">Rf_01</strain>
        <tissue evidence="7">Aerial parts of the thallus</tissue>
    </source>
</reference>
<evidence type="ECO:0000313" key="7">
    <source>
        <dbReference type="EMBL" id="KAL2610570.1"/>
    </source>
</evidence>
<feature type="domain" description="RING-type" evidence="6">
    <location>
        <begin position="278"/>
        <end position="319"/>
    </location>
</feature>
<dbReference type="InterPro" id="IPR001841">
    <property type="entry name" value="Znf_RING"/>
</dbReference>
<dbReference type="PANTHER" id="PTHR45931">
    <property type="entry name" value="SI:CH211-59O9.10"/>
    <property type="match status" value="1"/>
</dbReference>
<dbReference type="GO" id="GO:0008270">
    <property type="term" value="F:zinc ion binding"/>
    <property type="evidence" value="ECO:0007669"/>
    <property type="project" value="UniProtKB-KW"/>
</dbReference>
<proteinExistence type="predicted"/>
<evidence type="ECO:0000256" key="1">
    <source>
        <dbReference type="ARBA" id="ARBA00022723"/>
    </source>
</evidence>
<evidence type="ECO:0000256" key="3">
    <source>
        <dbReference type="ARBA" id="ARBA00022833"/>
    </source>
</evidence>
<keyword evidence="2 4" id="KW-0863">Zinc-finger</keyword>
<gene>
    <name evidence="7" type="ORF">R1flu_029143</name>
</gene>
<keyword evidence="8" id="KW-1185">Reference proteome</keyword>
<accession>A0ABD1XP96</accession>
<dbReference type="PANTHER" id="PTHR45931:SF24">
    <property type="entry name" value="RING-TYPE DOMAIN-CONTAINING PROTEIN"/>
    <property type="match status" value="1"/>
</dbReference>
<comment type="caution">
    <text evidence="7">The sequence shown here is derived from an EMBL/GenBank/DDBJ whole genome shotgun (WGS) entry which is preliminary data.</text>
</comment>
<evidence type="ECO:0000313" key="8">
    <source>
        <dbReference type="Proteomes" id="UP001605036"/>
    </source>
</evidence>
<name>A0ABD1XP96_9MARC</name>
<dbReference type="SMART" id="SM00184">
    <property type="entry name" value="RING"/>
    <property type="match status" value="1"/>
</dbReference>
<protein>
    <recommendedName>
        <fullName evidence="6">RING-type domain-containing protein</fullName>
    </recommendedName>
</protein>
<organism evidence="7 8">
    <name type="scientific">Riccia fluitans</name>
    <dbReference type="NCBI Taxonomy" id="41844"/>
    <lineage>
        <taxon>Eukaryota</taxon>
        <taxon>Viridiplantae</taxon>
        <taxon>Streptophyta</taxon>
        <taxon>Embryophyta</taxon>
        <taxon>Marchantiophyta</taxon>
        <taxon>Marchantiopsida</taxon>
        <taxon>Marchantiidae</taxon>
        <taxon>Marchantiales</taxon>
        <taxon>Ricciaceae</taxon>
        <taxon>Riccia</taxon>
    </lineage>
</organism>
<evidence type="ECO:0000256" key="4">
    <source>
        <dbReference type="PROSITE-ProRule" id="PRU00175"/>
    </source>
</evidence>
<dbReference type="PROSITE" id="PS50089">
    <property type="entry name" value="ZF_RING_2"/>
    <property type="match status" value="1"/>
</dbReference>